<evidence type="ECO:0000313" key="2">
    <source>
        <dbReference type="RefSeq" id="XP_029116822.1"/>
    </source>
</evidence>
<protein>
    <submittedName>
        <fullName evidence="2">Uncharacterized protein LOC105032327 isoform X1</fullName>
    </submittedName>
</protein>
<accession>A0A8N4EQ01</accession>
<dbReference type="OrthoDB" id="777212at2759"/>
<organism evidence="1 2">
    <name type="scientific">Elaeis guineensis var. tenera</name>
    <name type="common">Oil palm</name>
    <dbReference type="NCBI Taxonomy" id="51953"/>
    <lineage>
        <taxon>Eukaryota</taxon>
        <taxon>Viridiplantae</taxon>
        <taxon>Streptophyta</taxon>
        <taxon>Embryophyta</taxon>
        <taxon>Tracheophyta</taxon>
        <taxon>Spermatophyta</taxon>
        <taxon>Magnoliopsida</taxon>
        <taxon>Liliopsida</taxon>
        <taxon>Arecaceae</taxon>
        <taxon>Arecoideae</taxon>
        <taxon>Cocoseae</taxon>
        <taxon>Elaeidinae</taxon>
        <taxon>Elaeis</taxon>
    </lineage>
</organism>
<proteinExistence type="predicted"/>
<sequence length="121" mass="13749">MEHISVTADLAIVGNWQVSFLLFCFKLSQCQRGEAIKCALQDFQANRLWVEGTQVIFAFKATHIRRPGNKVADWLADQASEEQFRITDHYTYSVPNVLANILYNDVHTVMDFSTVVPPPCT</sequence>
<keyword evidence="1" id="KW-1185">Reference proteome</keyword>
<dbReference type="AlphaFoldDB" id="A0A8N4EQ01"/>
<evidence type="ECO:0000313" key="1">
    <source>
        <dbReference type="Proteomes" id="UP000504607"/>
    </source>
</evidence>
<dbReference type="Proteomes" id="UP000504607">
    <property type="component" value="Unplaced"/>
</dbReference>
<reference evidence="2" key="1">
    <citation type="submission" date="2025-08" db="UniProtKB">
        <authorList>
            <consortium name="RefSeq"/>
        </authorList>
    </citation>
    <scope>IDENTIFICATION</scope>
</reference>
<dbReference type="RefSeq" id="XP_029116822.1">
    <property type="nucleotide sequence ID" value="XM_029260989.1"/>
</dbReference>
<gene>
    <name evidence="2" type="primary">LOC105032327</name>
</gene>
<name>A0A8N4EQ01_ELAGV</name>